<evidence type="ECO:0000256" key="4">
    <source>
        <dbReference type="ARBA" id="ARBA00022989"/>
    </source>
</evidence>
<evidence type="ECO:0000313" key="7">
    <source>
        <dbReference type="EMBL" id="QNI35071.1"/>
    </source>
</evidence>
<dbReference type="AlphaFoldDB" id="A0A7G8BRA1"/>
<protein>
    <submittedName>
        <fullName evidence="7">UbiA family prenyltransferase</fullName>
    </submittedName>
</protein>
<evidence type="ECO:0000256" key="2">
    <source>
        <dbReference type="ARBA" id="ARBA00022475"/>
    </source>
</evidence>
<dbReference type="InterPro" id="IPR036412">
    <property type="entry name" value="HAD-like_sf"/>
</dbReference>
<comment type="subcellular location">
    <subcellularLocation>
        <location evidence="1">Membrane</location>
        <topology evidence="1">Multi-pass membrane protein</topology>
    </subcellularLocation>
</comment>
<feature type="transmembrane region" description="Helical" evidence="6">
    <location>
        <begin position="290"/>
        <end position="310"/>
    </location>
</feature>
<evidence type="ECO:0000256" key="6">
    <source>
        <dbReference type="SAM" id="Phobius"/>
    </source>
</evidence>
<dbReference type="Pfam" id="PF01040">
    <property type="entry name" value="UbiA"/>
    <property type="match status" value="1"/>
</dbReference>
<feature type="transmembrane region" description="Helical" evidence="6">
    <location>
        <begin position="424"/>
        <end position="442"/>
    </location>
</feature>
<dbReference type="GO" id="GO:0005886">
    <property type="term" value="C:plasma membrane"/>
    <property type="evidence" value="ECO:0007669"/>
    <property type="project" value="TreeGrafter"/>
</dbReference>
<dbReference type="PANTHER" id="PTHR11048:SF5">
    <property type="entry name" value="DECAPRENYL-PHOSPHATE PHOSPHORIBOSYLTRANSFERASE"/>
    <property type="match status" value="1"/>
</dbReference>
<accession>A0A7G8BRA1</accession>
<gene>
    <name evidence="7" type="ORF">H7849_19185</name>
</gene>
<dbReference type="SUPFAM" id="SSF56784">
    <property type="entry name" value="HAD-like"/>
    <property type="match status" value="1"/>
</dbReference>
<dbReference type="EMBL" id="CP060394">
    <property type="protein sequence ID" value="QNI35071.1"/>
    <property type="molecule type" value="Genomic_DNA"/>
</dbReference>
<dbReference type="Gene3D" id="1.10.357.140">
    <property type="entry name" value="UbiA prenyltransferase"/>
    <property type="match status" value="1"/>
</dbReference>
<feature type="transmembrane region" description="Helical" evidence="6">
    <location>
        <begin position="341"/>
        <end position="362"/>
    </location>
</feature>
<feature type="transmembrane region" description="Helical" evidence="6">
    <location>
        <begin position="223"/>
        <end position="244"/>
    </location>
</feature>
<feature type="transmembrane region" description="Helical" evidence="6">
    <location>
        <begin position="264"/>
        <end position="284"/>
    </location>
</feature>
<sequence>MQHPDSGLLRPLCVDLDGTLVKSDTLVDSLLVLLRTHPQSILKTFRWVLQGKAALKAQVGNIVTLDVTHLPYNRPLLEYLQQERGLGRRIYLATGADARLAEKIAAHLGIFDGVLASDGNTNLTGGNKLASLKSEFHGEDFDYIGNARPDLPLLEHAGAAMLANPHASLRTLLKSRKIPIHRHFEDRASHRKAFLKAIRLHQWAKNVLIFVPLLLAHSLKLPLVLNAIMAFFSFSLCASATYIVNDLLDIETDRRHPKKRFRPFAAGDLQASTGVAIIVAFLAAGFVGAYFLPAAFLGWLLLYLVVTLSYSLALKRVVLVDVILLSGLYTVRMLAGGAATSILISTWLAGFSVFLFFSLAMVKRFSELLNLQERGNAPSNGRGYLISDIEQLRSFGTASGYAAIVVFSLYISGTNVTQLYAHPVRMWLIVPLMLLWISRVWLLASRGEMNEDPVIFAVTDRMSLLIGLAVVLIAIVAAL</sequence>
<proteinExistence type="predicted"/>
<evidence type="ECO:0000256" key="3">
    <source>
        <dbReference type="ARBA" id="ARBA00022692"/>
    </source>
</evidence>
<keyword evidence="7" id="KW-0808">Transferase</keyword>
<dbReference type="Pfam" id="PF12710">
    <property type="entry name" value="HAD"/>
    <property type="match status" value="1"/>
</dbReference>
<dbReference type="Proteomes" id="UP000515312">
    <property type="component" value="Chromosome"/>
</dbReference>
<dbReference type="GO" id="GO:0009247">
    <property type="term" value="P:glycolipid biosynthetic process"/>
    <property type="evidence" value="ECO:0007669"/>
    <property type="project" value="TreeGrafter"/>
</dbReference>
<dbReference type="KEGG" id="adin:H7849_19185"/>
<keyword evidence="4 6" id="KW-1133">Transmembrane helix</keyword>
<keyword evidence="8" id="KW-1185">Reference proteome</keyword>
<reference evidence="7 8" key="1">
    <citation type="submission" date="2020-08" db="EMBL/GenBank/DDBJ databases">
        <title>Edaphobacter telluris sp. nov. and Acidobacterium dinghuensis sp. nov., two acidobacteria isolated from forest soil.</title>
        <authorList>
            <person name="Fu J."/>
            <person name="Qiu L."/>
        </authorList>
    </citation>
    <scope>NUCLEOTIDE SEQUENCE [LARGE SCALE GENOMIC DNA]</scope>
    <source>
        <strain evidence="7">4Y35</strain>
    </source>
</reference>
<keyword evidence="3 6" id="KW-0812">Transmembrane</keyword>
<dbReference type="InterPro" id="IPR023214">
    <property type="entry name" value="HAD_sf"/>
</dbReference>
<dbReference type="Gene3D" id="3.40.50.1000">
    <property type="entry name" value="HAD superfamily/HAD-like"/>
    <property type="match status" value="1"/>
</dbReference>
<keyword evidence="5 6" id="KW-0472">Membrane</keyword>
<dbReference type="NCBIfam" id="NF006088">
    <property type="entry name" value="PRK08238.1"/>
    <property type="match status" value="1"/>
</dbReference>
<name>A0A7G8BRA1_9BACT</name>
<feature type="transmembrane region" description="Helical" evidence="6">
    <location>
        <begin position="454"/>
        <end position="478"/>
    </location>
</feature>
<evidence type="ECO:0000256" key="1">
    <source>
        <dbReference type="ARBA" id="ARBA00004141"/>
    </source>
</evidence>
<evidence type="ECO:0000313" key="8">
    <source>
        <dbReference type="Proteomes" id="UP000515312"/>
    </source>
</evidence>
<keyword evidence="2" id="KW-1003">Cell membrane</keyword>
<feature type="transmembrane region" description="Helical" evidence="6">
    <location>
        <begin position="392"/>
        <end position="412"/>
    </location>
</feature>
<evidence type="ECO:0000256" key="5">
    <source>
        <dbReference type="ARBA" id="ARBA00023136"/>
    </source>
</evidence>
<dbReference type="InterPro" id="IPR000537">
    <property type="entry name" value="UbiA_prenyltransferase"/>
</dbReference>
<dbReference type="CDD" id="cd13963">
    <property type="entry name" value="PT_UbiA_2"/>
    <property type="match status" value="1"/>
</dbReference>
<dbReference type="GO" id="GO:0016765">
    <property type="term" value="F:transferase activity, transferring alkyl or aryl (other than methyl) groups"/>
    <property type="evidence" value="ECO:0007669"/>
    <property type="project" value="InterPro"/>
</dbReference>
<dbReference type="InterPro" id="IPR039653">
    <property type="entry name" value="Prenyltransferase"/>
</dbReference>
<dbReference type="InterPro" id="IPR044878">
    <property type="entry name" value="UbiA_sf"/>
</dbReference>
<organism evidence="7 8">
    <name type="scientific">Alloacidobacterium dinghuense</name>
    <dbReference type="NCBI Taxonomy" id="2763107"/>
    <lineage>
        <taxon>Bacteria</taxon>
        <taxon>Pseudomonadati</taxon>
        <taxon>Acidobacteriota</taxon>
        <taxon>Terriglobia</taxon>
        <taxon>Terriglobales</taxon>
        <taxon>Acidobacteriaceae</taxon>
        <taxon>Alloacidobacterium</taxon>
    </lineage>
</organism>
<feature type="transmembrane region" description="Helical" evidence="6">
    <location>
        <begin position="317"/>
        <end position="335"/>
    </location>
</feature>
<dbReference type="PANTHER" id="PTHR11048">
    <property type="entry name" value="PRENYLTRANSFERASES"/>
    <property type="match status" value="1"/>
</dbReference>